<dbReference type="Proteomes" id="UP000663297">
    <property type="component" value="Chromosome 3"/>
</dbReference>
<feature type="chain" id="PRO_5030622740" evidence="3">
    <location>
        <begin position="23"/>
        <end position="409"/>
    </location>
</feature>
<proteinExistence type="predicted"/>
<evidence type="ECO:0000256" key="2">
    <source>
        <dbReference type="SAM" id="Phobius"/>
    </source>
</evidence>
<gene>
    <name evidence="4" type="ORF">HYE67_007885</name>
</gene>
<feature type="compositionally biased region" description="Polar residues" evidence="1">
    <location>
        <begin position="340"/>
        <end position="358"/>
    </location>
</feature>
<evidence type="ECO:0000313" key="5">
    <source>
        <dbReference type="Proteomes" id="UP000663297"/>
    </source>
</evidence>
<feature type="compositionally biased region" description="Low complexity" evidence="1">
    <location>
        <begin position="233"/>
        <end position="262"/>
    </location>
</feature>
<feature type="region of interest" description="Disordered" evidence="1">
    <location>
        <begin position="209"/>
        <end position="262"/>
    </location>
</feature>
<dbReference type="AlphaFoldDB" id="A0A7S8DBQ0"/>
<feature type="transmembrane region" description="Helical" evidence="2">
    <location>
        <begin position="266"/>
        <end position="291"/>
    </location>
</feature>
<reference evidence="4" key="1">
    <citation type="submission" date="2020-11" db="EMBL/GenBank/DDBJ databases">
        <title>The chromosome-scale genome resource for two endophytic Fusarium species: F. culmorum and F. pseudograminearum.</title>
        <authorList>
            <person name="Yuan Z."/>
        </authorList>
    </citation>
    <scope>NUCLEOTIDE SEQUENCE</scope>
    <source>
        <strain evidence="4">Class2-1B</strain>
    </source>
</reference>
<keyword evidence="2" id="KW-1133">Transmembrane helix</keyword>
<keyword evidence="3" id="KW-0732">Signal</keyword>
<feature type="compositionally biased region" description="Low complexity" evidence="1">
    <location>
        <begin position="214"/>
        <end position="225"/>
    </location>
</feature>
<accession>A0A7S8DBQ0</accession>
<dbReference type="EMBL" id="CP064749">
    <property type="protein sequence ID" value="QPC65654.1"/>
    <property type="molecule type" value="Genomic_DNA"/>
</dbReference>
<organism evidence="4 5">
    <name type="scientific">Fusarium culmorum</name>
    <dbReference type="NCBI Taxonomy" id="5516"/>
    <lineage>
        <taxon>Eukaryota</taxon>
        <taxon>Fungi</taxon>
        <taxon>Dikarya</taxon>
        <taxon>Ascomycota</taxon>
        <taxon>Pezizomycotina</taxon>
        <taxon>Sordariomycetes</taxon>
        <taxon>Hypocreomycetidae</taxon>
        <taxon>Hypocreales</taxon>
        <taxon>Nectriaceae</taxon>
        <taxon>Fusarium</taxon>
    </lineage>
</organism>
<name>A0A7S8DBQ0_FUSCU</name>
<keyword evidence="2" id="KW-0812">Transmembrane</keyword>
<keyword evidence="2" id="KW-0472">Membrane</keyword>
<feature type="compositionally biased region" description="Polar residues" evidence="1">
    <location>
        <begin position="299"/>
        <end position="330"/>
    </location>
</feature>
<evidence type="ECO:0000313" key="4">
    <source>
        <dbReference type="EMBL" id="QPC65654.1"/>
    </source>
</evidence>
<evidence type="ECO:0000256" key="3">
    <source>
        <dbReference type="SAM" id="SignalP"/>
    </source>
</evidence>
<evidence type="ECO:0000256" key="1">
    <source>
        <dbReference type="SAM" id="MobiDB-lite"/>
    </source>
</evidence>
<sequence length="409" mass="43936">MHYTNSSKLLGFIGFLLHKVVATEPEHVAKRGHDYISPRATAGPYELLQEAKLLEGYRLKERQVSVTSALSLTLTVASDETCGYLSGSVGVPITCENGASCTWEPNNLNIIACGTDHYLECVESKTAVDPKLCDDVCQSDTWNLLWYACLFLYCHPISISANRLFLYSTDSNEPYCRTYLYPNGVVDYRCASTSVTAQQRVEHTYKGETNPNFITTTISDDVSTSPEPRPGRTSSLSDEPTTTTTTDPSPTTTTAIPSISSKSTPVGAIVGGVVGGLAVLGLIALGIVIALRRRKPKPTAQTTLSYQPNMVEQPSQVTQKPQSGPSNQYVVPSPHPDPSMASSSFQPNNRTSMYSGTVSPMGPASPMGWSQHQTPAPIGSPAPAYEVAGPEAREAPAIHELGGDNSMNK</sequence>
<protein>
    <submittedName>
        <fullName evidence="4">Uncharacterized protein</fullName>
    </submittedName>
</protein>
<feature type="region of interest" description="Disordered" evidence="1">
    <location>
        <begin position="298"/>
        <end position="409"/>
    </location>
</feature>
<feature type="signal peptide" evidence="3">
    <location>
        <begin position="1"/>
        <end position="22"/>
    </location>
</feature>